<dbReference type="InterPro" id="IPR001296">
    <property type="entry name" value="Glyco_trans_1"/>
</dbReference>
<evidence type="ECO:0000259" key="2">
    <source>
        <dbReference type="Pfam" id="PF13477"/>
    </source>
</evidence>
<dbReference type="Gene3D" id="3.40.50.2000">
    <property type="entry name" value="Glycogen Phosphorylase B"/>
    <property type="match status" value="2"/>
</dbReference>
<dbReference type="InterPro" id="IPR028098">
    <property type="entry name" value="Glyco_trans_4-like_N"/>
</dbReference>
<dbReference type="CDD" id="cd03808">
    <property type="entry name" value="GT4_CapM-like"/>
    <property type="match status" value="1"/>
</dbReference>
<gene>
    <name evidence="3" type="ORF">ACFSBK_11710</name>
</gene>
<sequence>MKILYVTTIASTINGFMVPHILYLLDKGHQVDIACNVDNEIDPRLTIRKCKVHHIDFQRSPLSRQNYAAYQKIKKCISSERYDVVHTHTPVASAVVRIACRKMTAVKVLYTTHGFHFYKGAPLKNWLLYYTIEKYLAKYTDVLITINEEDYQRAKENLKAKKTEYIPGIGFDYHKFCGLTIDKLSERKKLAIPSDAFLIVSAGEINRNKNHEVIIRAIAQLNNPAIYFIICGEGPLTNYLMELSKKLQLEKNVKLLGFREDIGEICKAADVFAFPSKREGLGLAALEAMSTGLPIITSNVHGIVDYSVNGVTGFNNKPTDVAGFAGAIQTLLNDIPLKKQMGINNVSAAKRFDIRRSLTKMEKIYDQLQ</sequence>
<comment type="caution">
    <text evidence="3">The sequence shown here is derived from an EMBL/GenBank/DDBJ whole genome shotgun (WGS) entry which is preliminary data.</text>
</comment>
<protein>
    <submittedName>
        <fullName evidence="3">Glycosyltransferase family 4 protein</fullName>
    </submittedName>
</protein>
<dbReference type="PANTHER" id="PTHR45947">
    <property type="entry name" value="SULFOQUINOVOSYL TRANSFERASE SQD2"/>
    <property type="match status" value="1"/>
</dbReference>
<dbReference type="InterPro" id="IPR050194">
    <property type="entry name" value="Glycosyltransferase_grp1"/>
</dbReference>
<evidence type="ECO:0000259" key="1">
    <source>
        <dbReference type="Pfam" id="PF00534"/>
    </source>
</evidence>
<proteinExistence type="predicted"/>
<evidence type="ECO:0000313" key="3">
    <source>
        <dbReference type="EMBL" id="MFD1800515.1"/>
    </source>
</evidence>
<name>A0ABW4NRA7_9LACT</name>
<dbReference type="Pfam" id="PF00534">
    <property type="entry name" value="Glycos_transf_1"/>
    <property type="match status" value="1"/>
</dbReference>
<dbReference type="SUPFAM" id="SSF53756">
    <property type="entry name" value="UDP-Glycosyltransferase/glycogen phosphorylase"/>
    <property type="match status" value="1"/>
</dbReference>
<accession>A0ABW4NRA7</accession>
<reference evidence="4" key="1">
    <citation type="journal article" date="2019" name="Int. J. Syst. Evol. Microbiol.">
        <title>The Global Catalogue of Microorganisms (GCM) 10K type strain sequencing project: providing services to taxonomists for standard genome sequencing and annotation.</title>
        <authorList>
            <consortium name="The Broad Institute Genomics Platform"/>
            <consortium name="The Broad Institute Genome Sequencing Center for Infectious Disease"/>
            <person name="Wu L."/>
            <person name="Ma J."/>
        </authorList>
    </citation>
    <scope>NUCLEOTIDE SEQUENCE [LARGE SCALE GENOMIC DNA]</scope>
    <source>
        <strain evidence="4">KCTC 42143</strain>
    </source>
</reference>
<organism evidence="3 4">
    <name type="scientific">Carnobacterium antarcticum</name>
    <dbReference type="NCBI Taxonomy" id="2126436"/>
    <lineage>
        <taxon>Bacteria</taxon>
        <taxon>Bacillati</taxon>
        <taxon>Bacillota</taxon>
        <taxon>Bacilli</taxon>
        <taxon>Lactobacillales</taxon>
        <taxon>Carnobacteriaceae</taxon>
        <taxon>Carnobacterium</taxon>
    </lineage>
</organism>
<keyword evidence="4" id="KW-1185">Reference proteome</keyword>
<dbReference type="Proteomes" id="UP001597285">
    <property type="component" value="Unassembled WGS sequence"/>
</dbReference>
<dbReference type="PANTHER" id="PTHR45947:SF3">
    <property type="entry name" value="SULFOQUINOVOSYL TRANSFERASE SQD2"/>
    <property type="match status" value="1"/>
</dbReference>
<dbReference type="RefSeq" id="WP_058918727.1">
    <property type="nucleotide sequence ID" value="NZ_JBHSQC010000002.1"/>
</dbReference>
<dbReference type="EMBL" id="JBHUFF010000022">
    <property type="protein sequence ID" value="MFD1800515.1"/>
    <property type="molecule type" value="Genomic_DNA"/>
</dbReference>
<dbReference type="Pfam" id="PF13477">
    <property type="entry name" value="Glyco_trans_4_2"/>
    <property type="match status" value="1"/>
</dbReference>
<feature type="domain" description="Glycosyl transferase family 1" evidence="1">
    <location>
        <begin position="184"/>
        <end position="344"/>
    </location>
</feature>
<evidence type="ECO:0000313" key="4">
    <source>
        <dbReference type="Proteomes" id="UP001597285"/>
    </source>
</evidence>
<feature type="domain" description="Glycosyltransferase subfamily 4-like N-terminal" evidence="2">
    <location>
        <begin position="2"/>
        <end position="146"/>
    </location>
</feature>